<dbReference type="AlphaFoldDB" id="A0AAD9N1L5"/>
<accession>A0AAD9N1L5</accession>
<reference evidence="1" key="1">
    <citation type="journal article" date="2023" name="Mol. Biol. Evol.">
        <title>Third-Generation Sequencing Reveals the Adaptive Role of the Epigenome in Three Deep-Sea Polychaetes.</title>
        <authorList>
            <person name="Perez M."/>
            <person name="Aroh O."/>
            <person name="Sun Y."/>
            <person name="Lan Y."/>
            <person name="Juniper S.K."/>
            <person name="Young C.R."/>
            <person name="Angers B."/>
            <person name="Qian P.Y."/>
        </authorList>
    </citation>
    <scope>NUCLEOTIDE SEQUENCE</scope>
    <source>
        <strain evidence="1">R07B-5</strain>
    </source>
</reference>
<protein>
    <submittedName>
        <fullName evidence="1">Uncharacterized protein</fullName>
    </submittedName>
</protein>
<keyword evidence="2" id="KW-1185">Reference proteome</keyword>
<dbReference type="Proteomes" id="UP001209878">
    <property type="component" value="Unassembled WGS sequence"/>
</dbReference>
<evidence type="ECO:0000313" key="2">
    <source>
        <dbReference type="Proteomes" id="UP001209878"/>
    </source>
</evidence>
<gene>
    <name evidence="1" type="ORF">NP493_2714g00001</name>
</gene>
<sequence length="90" mass="10569">MLRAHQRAIPSFLRSDIASVYSSFPKSSSLLTEYFRVYSLVAKNFRCFEELHIFRYTWTVGTANYSAYRHLRCRESKWGAFPSCIATFIL</sequence>
<organism evidence="1 2">
    <name type="scientific">Ridgeia piscesae</name>
    <name type="common">Tubeworm</name>
    <dbReference type="NCBI Taxonomy" id="27915"/>
    <lineage>
        <taxon>Eukaryota</taxon>
        <taxon>Metazoa</taxon>
        <taxon>Spiralia</taxon>
        <taxon>Lophotrochozoa</taxon>
        <taxon>Annelida</taxon>
        <taxon>Polychaeta</taxon>
        <taxon>Sedentaria</taxon>
        <taxon>Canalipalpata</taxon>
        <taxon>Sabellida</taxon>
        <taxon>Siboglinidae</taxon>
        <taxon>Ridgeia</taxon>
    </lineage>
</organism>
<name>A0AAD9N1L5_RIDPI</name>
<evidence type="ECO:0000313" key="1">
    <source>
        <dbReference type="EMBL" id="KAK2150894.1"/>
    </source>
</evidence>
<comment type="caution">
    <text evidence="1">The sequence shown here is derived from an EMBL/GenBank/DDBJ whole genome shotgun (WGS) entry which is preliminary data.</text>
</comment>
<dbReference type="EMBL" id="JAODUO010002697">
    <property type="protein sequence ID" value="KAK2150894.1"/>
    <property type="molecule type" value="Genomic_DNA"/>
</dbReference>
<proteinExistence type="predicted"/>